<dbReference type="GO" id="GO:0009228">
    <property type="term" value="P:thiamine biosynthetic process"/>
    <property type="evidence" value="ECO:0007669"/>
    <property type="project" value="TreeGrafter"/>
</dbReference>
<dbReference type="Proteomes" id="UP000262825">
    <property type="component" value="Unassembled WGS sequence"/>
</dbReference>
<dbReference type="Pfam" id="PF08543">
    <property type="entry name" value="Phos_pyr_kin"/>
    <property type="match status" value="1"/>
</dbReference>
<dbReference type="GO" id="GO:0008902">
    <property type="term" value="F:hydroxymethylpyrimidine kinase activity"/>
    <property type="evidence" value="ECO:0007669"/>
    <property type="project" value="TreeGrafter"/>
</dbReference>
<dbReference type="PANTHER" id="PTHR20858:SF17">
    <property type="entry name" value="HYDROXYMETHYLPYRIMIDINE_PHOSPHOMETHYLPYRIMIDINE KINASE THI20-RELATED"/>
    <property type="match status" value="1"/>
</dbReference>
<evidence type="ECO:0000259" key="1">
    <source>
        <dbReference type="Pfam" id="PF08543"/>
    </source>
</evidence>
<reference evidence="3" key="1">
    <citation type="submission" date="2018-06" db="EMBL/GenBank/DDBJ databases">
        <authorList>
            <person name="Guldener U."/>
        </authorList>
    </citation>
    <scope>NUCLEOTIDE SEQUENCE [LARGE SCALE GENOMIC DNA]</scope>
    <source>
        <strain evidence="3">UTAD17</strain>
    </source>
</reference>
<dbReference type="GO" id="GO:0005829">
    <property type="term" value="C:cytosol"/>
    <property type="evidence" value="ECO:0007669"/>
    <property type="project" value="TreeGrafter"/>
</dbReference>
<accession>A0A376BC17</accession>
<dbReference type="InterPro" id="IPR013749">
    <property type="entry name" value="PM/HMP-P_kinase-1"/>
</dbReference>
<name>A0A376BC17_9ASCO</name>
<proteinExistence type="predicted"/>
<organism evidence="2 3">
    <name type="scientific">Saccharomycodes ludwigii</name>
    <dbReference type="NCBI Taxonomy" id="36035"/>
    <lineage>
        <taxon>Eukaryota</taxon>
        <taxon>Fungi</taxon>
        <taxon>Dikarya</taxon>
        <taxon>Ascomycota</taxon>
        <taxon>Saccharomycotina</taxon>
        <taxon>Saccharomycetes</taxon>
        <taxon>Saccharomycodales</taxon>
        <taxon>Saccharomycodaceae</taxon>
        <taxon>Saccharomycodes</taxon>
    </lineage>
</organism>
<dbReference type="Gene3D" id="3.40.1190.20">
    <property type="match status" value="1"/>
</dbReference>
<dbReference type="AlphaFoldDB" id="A0A376BC17"/>
<evidence type="ECO:0000313" key="3">
    <source>
        <dbReference type="Proteomes" id="UP000262825"/>
    </source>
</evidence>
<dbReference type="InterPro" id="IPR029056">
    <property type="entry name" value="Ribokinase-like"/>
</dbReference>
<dbReference type="PANTHER" id="PTHR20858">
    <property type="entry name" value="PHOSPHOMETHYLPYRIMIDINE KINASE"/>
    <property type="match status" value="1"/>
</dbReference>
<gene>
    <name evidence="2" type="ORF">SCODWIG_03996</name>
</gene>
<protein>
    <recommendedName>
        <fullName evidence="1">Pyridoxamine kinase/Phosphomethylpyrimidine kinase domain-containing protein</fullName>
    </recommendedName>
</protein>
<keyword evidence="3" id="KW-1185">Reference proteome</keyword>
<dbReference type="SUPFAM" id="SSF53613">
    <property type="entry name" value="Ribokinase-like"/>
    <property type="match status" value="1"/>
</dbReference>
<dbReference type="GO" id="GO:0008972">
    <property type="term" value="F:phosphomethylpyrimidine kinase activity"/>
    <property type="evidence" value="ECO:0007669"/>
    <property type="project" value="TreeGrafter"/>
</dbReference>
<evidence type="ECO:0000313" key="2">
    <source>
        <dbReference type="EMBL" id="SSD62233.1"/>
    </source>
</evidence>
<dbReference type="EMBL" id="UFAJ01001309">
    <property type="protein sequence ID" value="SSD62233.1"/>
    <property type="molecule type" value="Genomic_DNA"/>
</dbReference>
<sequence length="140" mass="15008">MTKNINTIKIQSPPPYLSIIHKNSPNKDANTTITSKHAPTVLTIAGSDSSGGAGIEADLKTITCNKCYGCTCITTLTAQNPHGVIDHLAIPQKIVANCLKANFKDLQIDCVKTGMLTFEDRKSTRLNSSHTPLSRMPSSA</sequence>
<feature type="domain" description="Pyridoxamine kinase/Phosphomethylpyrimidine kinase" evidence="1">
    <location>
        <begin position="48"/>
        <end position="118"/>
    </location>
</feature>
<dbReference type="VEuPathDB" id="FungiDB:SCODWIG_03996"/>